<gene>
    <name evidence="1" type="ORF">AO382_0877</name>
</gene>
<dbReference type="RefSeq" id="WP_154806256.1">
    <property type="nucleotide sequence ID" value="NZ_LXHE01000007.1"/>
</dbReference>
<dbReference type="Proteomes" id="UP000078446">
    <property type="component" value="Unassembled WGS sequence"/>
</dbReference>
<dbReference type="EMBL" id="LXHE01000007">
    <property type="protein sequence ID" value="OAV01120.1"/>
    <property type="molecule type" value="Genomic_DNA"/>
</dbReference>
<evidence type="ECO:0000313" key="2">
    <source>
        <dbReference type="Proteomes" id="UP000078446"/>
    </source>
</evidence>
<accession>A0A7Z0UYZ2</accession>
<dbReference type="AlphaFoldDB" id="A0A7Z0UYZ2"/>
<name>A0A7Z0UYZ2_MORCA</name>
<reference evidence="1 2" key="1">
    <citation type="journal article" date="2016" name="Genome Biol. Evol.">
        <title>Comparative Genomic Analyses of the Moraxella catarrhalis Serosensitive and Seroresistant Lineages Demonstrate Their Independent Evolution.</title>
        <authorList>
            <person name="Earl J.P."/>
            <person name="de Vries S.P."/>
            <person name="Ahmed A."/>
            <person name="Powell E."/>
            <person name="Schultz M.P."/>
            <person name="Hermans P.W."/>
            <person name="Hill D.J."/>
            <person name="Zhou Z."/>
            <person name="Constantinidou C.I."/>
            <person name="Hu F.Z."/>
            <person name="Bootsma H.J."/>
            <person name="Ehrlich G.D."/>
        </authorList>
    </citation>
    <scope>NUCLEOTIDE SEQUENCE [LARGE SCALE GENOMIC DNA]</scope>
    <source>
        <strain evidence="1 2">Z7574</strain>
    </source>
</reference>
<organism evidence="1 2">
    <name type="scientific">Moraxella catarrhalis</name>
    <name type="common">Branhamella catarrhalis</name>
    <dbReference type="NCBI Taxonomy" id="480"/>
    <lineage>
        <taxon>Bacteria</taxon>
        <taxon>Pseudomonadati</taxon>
        <taxon>Pseudomonadota</taxon>
        <taxon>Gammaproteobacteria</taxon>
        <taxon>Moraxellales</taxon>
        <taxon>Moraxellaceae</taxon>
        <taxon>Moraxella</taxon>
    </lineage>
</organism>
<evidence type="ECO:0000313" key="1">
    <source>
        <dbReference type="EMBL" id="OAV01120.1"/>
    </source>
</evidence>
<comment type="caution">
    <text evidence="1">The sequence shown here is derived from an EMBL/GenBank/DDBJ whole genome shotgun (WGS) entry which is preliminary data.</text>
</comment>
<protein>
    <submittedName>
        <fullName evidence="1">Uncharacterized protein</fullName>
    </submittedName>
</protein>
<sequence>MTSWRYDSCSINDLNSDAHCPSIPPIKAKAAQTSFAQKLDVENFKKVYGNDKLKISL</sequence>
<proteinExistence type="predicted"/>